<feature type="chain" id="PRO_5036484516" evidence="1">
    <location>
        <begin position="23"/>
        <end position="79"/>
    </location>
</feature>
<comment type="caution">
    <text evidence="2">The sequence shown here is derived from an EMBL/GenBank/DDBJ whole genome shotgun (WGS) entry which is preliminary data.</text>
</comment>
<evidence type="ECO:0000313" key="3">
    <source>
        <dbReference type="Proteomes" id="UP000887116"/>
    </source>
</evidence>
<evidence type="ECO:0000313" key="2">
    <source>
        <dbReference type="EMBL" id="GFR00882.1"/>
    </source>
</evidence>
<keyword evidence="1" id="KW-0732">Signal</keyword>
<organism evidence="2 3">
    <name type="scientific">Trichonephila clavata</name>
    <name type="common">Joro spider</name>
    <name type="synonym">Nephila clavata</name>
    <dbReference type="NCBI Taxonomy" id="2740835"/>
    <lineage>
        <taxon>Eukaryota</taxon>
        <taxon>Metazoa</taxon>
        <taxon>Ecdysozoa</taxon>
        <taxon>Arthropoda</taxon>
        <taxon>Chelicerata</taxon>
        <taxon>Arachnida</taxon>
        <taxon>Araneae</taxon>
        <taxon>Araneomorphae</taxon>
        <taxon>Entelegynae</taxon>
        <taxon>Araneoidea</taxon>
        <taxon>Nephilidae</taxon>
        <taxon>Trichonephila</taxon>
    </lineage>
</organism>
<dbReference type="EMBL" id="BMAO01035053">
    <property type="protein sequence ID" value="GFR00882.1"/>
    <property type="molecule type" value="Genomic_DNA"/>
</dbReference>
<sequence>MYGRKLCWSSFILWASTSNVLLFYESKKWANMLQYVENIKVSELVVKIVNETTWCARADATKALSIGYSSLQKALQVID</sequence>
<reference evidence="2" key="1">
    <citation type="submission" date="2020-07" db="EMBL/GenBank/DDBJ databases">
        <title>Multicomponent nature underlies the extraordinary mechanical properties of spider dragline silk.</title>
        <authorList>
            <person name="Kono N."/>
            <person name="Nakamura H."/>
            <person name="Mori M."/>
            <person name="Yoshida Y."/>
            <person name="Ohtoshi R."/>
            <person name="Malay A.D."/>
            <person name="Moran D.A.P."/>
            <person name="Tomita M."/>
            <person name="Numata K."/>
            <person name="Arakawa K."/>
        </authorList>
    </citation>
    <scope>NUCLEOTIDE SEQUENCE</scope>
</reference>
<dbReference type="AlphaFoldDB" id="A0A8X6L9X0"/>
<keyword evidence="3" id="KW-1185">Reference proteome</keyword>
<dbReference type="Proteomes" id="UP000887116">
    <property type="component" value="Unassembled WGS sequence"/>
</dbReference>
<evidence type="ECO:0000256" key="1">
    <source>
        <dbReference type="SAM" id="SignalP"/>
    </source>
</evidence>
<protein>
    <submittedName>
        <fullName evidence="2">Uncharacterized protein</fullName>
    </submittedName>
</protein>
<gene>
    <name evidence="2" type="ORF">TNCT_457351</name>
</gene>
<feature type="signal peptide" evidence="1">
    <location>
        <begin position="1"/>
        <end position="22"/>
    </location>
</feature>
<name>A0A8X6L9X0_TRICU</name>
<accession>A0A8X6L9X0</accession>
<proteinExistence type="predicted"/>